<dbReference type="PROSITE" id="PS50110">
    <property type="entry name" value="RESPONSE_REGULATORY"/>
    <property type="match status" value="1"/>
</dbReference>
<feature type="domain" description="Response regulatory" evidence="3">
    <location>
        <begin position="3"/>
        <end position="80"/>
    </location>
</feature>
<feature type="modified residue" description="4-aspartylphosphate" evidence="2">
    <location>
        <position position="52"/>
    </location>
</feature>
<dbReference type="PANTHER" id="PTHR44591:SF3">
    <property type="entry name" value="RESPONSE REGULATORY DOMAIN-CONTAINING PROTEIN"/>
    <property type="match status" value="1"/>
</dbReference>
<comment type="caution">
    <text evidence="4">The sequence shown here is derived from an EMBL/GenBank/DDBJ whole genome shotgun (WGS) entry which is preliminary data.</text>
</comment>
<proteinExistence type="predicted"/>
<dbReference type="EMBL" id="JABXWD010000145">
    <property type="protein sequence ID" value="MBV6341739.1"/>
    <property type="molecule type" value="Genomic_DNA"/>
</dbReference>
<dbReference type="RefSeq" id="WP_218252368.1">
    <property type="nucleotide sequence ID" value="NZ_JABXWD010000145.1"/>
</dbReference>
<reference evidence="4 5" key="1">
    <citation type="journal article" date="2020" name="J Geophys Res Biogeosci">
        <title>Magnetotaxis as an Adaptation to Enable Bacterial Shuttling of Microbial Sulfur and Sulfur Cycling Across Aquatic Oxic#Anoxic Interfaces.</title>
        <authorList>
            <person name="Li J."/>
            <person name="Liu P."/>
            <person name="Wang J."/>
            <person name="Roberts A.P."/>
            <person name="Pan Y."/>
        </authorList>
    </citation>
    <scope>NUCLEOTIDE SEQUENCE [LARGE SCALE GENOMIC DNA]</scope>
    <source>
        <strain evidence="4 5">MYR-1_YQ</strain>
    </source>
</reference>
<evidence type="ECO:0000313" key="4">
    <source>
        <dbReference type="EMBL" id="MBV6341739.1"/>
    </source>
</evidence>
<evidence type="ECO:0000259" key="3">
    <source>
        <dbReference type="PROSITE" id="PS50110"/>
    </source>
</evidence>
<evidence type="ECO:0000313" key="5">
    <source>
        <dbReference type="Proteomes" id="UP001196980"/>
    </source>
</evidence>
<accession>A0ABS6S024</accession>
<name>A0ABS6S024_9BACT</name>
<dbReference type="InterPro" id="IPR050595">
    <property type="entry name" value="Bact_response_regulator"/>
</dbReference>
<evidence type="ECO:0000256" key="1">
    <source>
        <dbReference type="ARBA" id="ARBA00022553"/>
    </source>
</evidence>
<dbReference type="InterPro" id="IPR001789">
    <property type="entry name" value="Sig_transdc_resp-reg_receiver"/>
</dbReference>
<protein>
    <submittedName>
        <fullName evidence="4">Response regulator</fullName>
    </submittedName>
</protein>
<gene>
    <name evidence="4" type="ORF">HWQ67_09085</name>
</gene>
<keyword evidence="1 2" id="KW-0597">Phosphoprotein</keyword>
<organism evidence="4 5">
    <name type="scientific">Candidatus Magnetobacterium casense</name>
    <dbReference type="NCBI Taxonomy" id="1455061"/>
    <lineage>
        <taxon>Bacteria</taxon>
        <taxon>Pseudomonadati</taxon>
        <taxon>Nitrospirota</taxon>
        <taxon>Thermodesulfovibrionia</taxon>
        <taxon>Thermodesulfovibrionales</taxon>
        <taxon>Candidatus Magnetobacteriaceae</taxon>
        <taxon>Candidatus Magnetobacterium</taxon>
    </lineage>
</organism>
<keyword evidence="5" id="KW-1185">Reference proteome</keyword>
<sequence length="80" mass="8661">MQNILVVDDFPANIVALETILTGLDLNICKALSGEEALGILIEHDIALAIVDVMMPQMDGYELATMMKDKVALQTSVDDV</sequence>
<dbReference type="Proteomes" id="UP001196980">
    <property type="component" value="Unassembled WGS sequence"/>
</dbReference>
<dbReference type="PANTHER" id="PTHR44591">
    <property type="entry name" value="STRESS RESPONSE REGULATOR PROTEIN 1"/>
    <property type="match status" value="1"/>
</dbReference>
<evidence type="ECO:0000256" key="2">
    <source>
        <dbReference type="PROSITE-ProRule" id="PRU00169"/>
    </source>
</evidence>
<dbReference type="Pfam" id="PF00072">
    <property type="entry name" value="Response_reg"/>
    <property type="match status" value="1"/>
</dbReference>